<name>A0A426QMR3_9GAMM</name>
<gene>
    <name evidence="3" type="ORF">D6C00_05560</name>
</gene>
<dbReference type="NCBIfam" id="NF037970">
    <property type="entry name" value="vanZ_1"/>
    <property type="match status" value="1"/>
</dbReference>
<evidence type="ECO:0000259" key="2">
    <source>
        <dbReference type="Pfam" id="PF04892"/>
    </source>
</evidence>
<evidence type="ECO:0000313" key="4">
    <source>
        <dbReference type="Proteomes" id="UP000287798"/>
    </source>
</evidence>
<proteinExistence type="predicted"/>
<keyword evidence="1" id="KW-0812">Transmembrane</keyword>
<sequence>MAVLYHLSDQPAIDAPMLFPGQDKLFHAIVYAVLGGLYLALFRPGPAGYPAQARWLALGLAVLYGISDEWHQAFVPGRDPDVLDVLADGVGAAVGILVLHGLIRRFSR</sequence>
<dbReference type="AlphaFoldDB" id="A0A426QMR3"/>
<dbReference type="EMBL" id="QZMU01000001">
    <property type="protein sequence ID" value="RRQ23053.1"/>
    <property type="molecule type" value="Genomic_DNA"/>
</dbReference>
<evidence type="ECO:0000256" key="1">
    <source>
        <dbReference type="SAM" id="Phobius"/>
    </source>
</evidence>
<accession>A0A426QMR3</accession>
<keyword evidence="4" id="KW-1185">Reference proteome</keyword>
<comment type="caution">
    <text evidence="3">The sequence shown here is derived from an EMBL/GenBank/DDBJ whole genome shotgun (WGS) entry which is preliminary data.</text>
</comment>
<keyword evidence="1" id="KW-0472">Membrane</keyword>
<feature type="transmembrane region" description="Helical" evidence="1">
    <location>
        <begin position="85"/>
        <end position="103"/>
    </location>
</feature>
<dbReference type="InterPro" id="IPR006976">
    <property type="entry name" value="VanZ-like"/>
</dbReference>
<feature type="domain" description="VanZ-like" evidence="2">
    <location>
        <begin position="24"/>
        <end position="100"/>
    </location>
</feature>
<feature type="transmembrane region" description="Helical" evidence="1">
    <location>
        <begin position="25"/>
        <end position="43"/>
    </location>
</feature>
<evidence type="ECO:0000313" key="3">
    <source>
        <dbReference type="EMBL" id="RRQ23053.1"/>
    </source>
</evidence>
<organism evidence="3 4">
    <name type="scientific">Thiohalobacter thiocyanaticus</name>
    <dbReference type="NCBI Taxonomy" id="585455"/>
    <lineage>
        <taxon>Bacteria</taxon>
        <taxon>Pseudomonadati</taxon>
        <taxon>Pseudomonadota</taxon>
        <taxon>Gammaproteobacteria</taxon>
        <taxon>Thiohalobacterales</taxon>
        <taxon>Thiohalobacteraceae</taxon>
        <taxon>Thiohalobacter</taxon>
    </lineage>
</organism>
<dbReference type="Proteomes" id="UP000287798">
    <property type="component" value="Unassembled WGS sequence"/>
</dbReference>
<keyword evidence="1" id="KW-1133">Transmembrane helix</keyword>
<reference evidence="3 4" key="1">
    <citation type="journal article" date="2010" name="Int. J. Syst. Evol. Microbiol.">
        <title>Thiohalobacter thiocyanaticus gen. nov., sp. nov., a moderately halophilic, sulfur-oxidizing gammaproteobacterium from hypersaline lakes, that utilizes thiocyanate.</title>
        <authorList>
            <person name="Sorokin D.Y."/>
            <person name="Kovaleva O.L."/>
            <person name="Tourova T.P."/>
            <person name="Muyzer G."/>
        </authorList>
    </citation>
    <scope>NUCLEOTIDE SEQUENCE [LARGE SCALE GENOMIC DNA]</scope>
    <source>
        <strain evidence="3 4">Hrh1</strain>
    </source>
</reference>
<dbReference type="OrthoDB" id="8564037at2"/>
<feature type="transmembrane region" description="Helical" evidence="1">
    <location>
        <begin position="55"/>
        <end position="73"/>
    </location>
</feature>
<protein>
    <submittedName>
        <fullName evidence="3">VanZ family protein</fullName>
    </submittedName>
</protein>
<dbReference type="Pfam" id="PF04892">
    <property type="entry name" value="VanZ"/>
    <property type="match status" value="1"/>
</dbReference>